<dbReference type="InterPro" id="IPR021338">
    <property type="entry name" value="DUF2953"/>
</dbReference>
<dbReference type="RefSeq" id="WP_132380669.1">
    <property type="nucleotide sequence ID" value="NZ_DAIPCY010000005.1"/>
</dbReference>
<dbReference type="AlphaFoldDB" id="A0A4R3K7Y8"/>
<keyword evidence="2" id="KW-0472">Membrane</keyword>
<comment type="caution">
    <text evidence="3">The sequence shown here is derived from an EMBL/GenBank/DDBJ whole genome shotgun (WGS) entry which is preliminary data.</text>
</comment>
<reference evidence="3 4" key="1">
    <citation type="submission" date="2019-03" db="EMBL/GenBank/DDBJ databases">
        <title>Genomic Encyclopedia of Type Strains, Phase IV (KMG-IV): sequencing the most valuable type-strain genomes for metagenomic binning, comparative biology and taxonomic classification.</title>
        <authorList>
            <person name="Goeker M."/>
        </authorList>
    </citation>
    <scope>NUCLEOTIDE SEQUENCE [LARGE SCALE GENOMIC DNA]</scope>
    <source>
        <strain evidence="3 4">DSM 29489</strain>
    </source>
</reference>
<dbReference type="OrthoDB" id="2087351at2"/>
<feature type="compositionally biased region" description="Basic and acidic residues" evidence="1">
    <location>
        <begin position="95"/>
        <end position="141"/>
    </location>
</feature>
<feature type="transmembrane region" description="Helical" evidence="2">
    <location>
        <begin position="12"/>
        <end position="33"/>
    </location>
</feature>
<accession>A0A4R3K7Y8</accession>
<protein>
    <submittedName>
        <fullName evidence="3">DUF2953 family protein</fullName>
    </submittedName>
</protein>
<dbReference type="EMBL" id="SLZZ01000009">
    <property type="protein sequence ID" value="TCS79094.1"/>
    <property type="molecule type" value="Genomic_DNA"/>
</dbReference>
<organism evidence="3 4">
    <name type="scientific">Muricomes intestini</name>
    <dbReference type="NCBI Taxonomy" id="1796634"/>
    <lineage>
        <taxon>Bacteria</taxon>
        <taxon>Bacillati</taxon>
        <taxon>Bacillota</taxon>
        <taxon>Clostridia</taxon>
        <taxon>Lachnospirales</taxon>
        <taxon>Lachnospiraceae</taxon>
        <taxon>Muricomes</taxon>
    </lineage>
</organism>
<name>A0A4R3K7Y8_9FIRM</name>
<evidence type="ECO:0000313" key="4">
    <source>
        <dbReference type="Proteomes" id="UP000295726"/>
    </source>
</evidence>
<evidence type="ECO:0000313" key="3">
    <source>
        <dbReference type="EMBL" id="TCS79094.1"/>
    </source>
</evidence>
<keyword evidence="4" id="KW-1185">Reference proteome</keyword>
<dbReference type="Proteomes" id="UP000295726">
    <property type="component" value="Unassembled WGS sequence"/>
</dbReference>
<evidence type="ECO:0000256" key="2">
    <source>
        <dbReference type="SAM" id="Phobius"/>
    </source>
</evidence>
<evidence type="ECO:0000256" key="1">
    <source>
        <dbReference type="SAM" id="MobiDB-lite"/>
    </source>
</evidence>
<keyword evidence="2" id="KW-1133">Transmembrane helix</keyword>
<feature type="region of interest" description="Disordered" evidence="1">
    <location>
        <begin position="93"/>
        <end position="141"/>
    </location>
</feature>
<gene>
    <name evidence="3" type="ORF">EDD59_10925</name>
</gene>
<dbReference type="Pfam" id="PF11167">
    <property type="entry name" value="DUF2953"/>
    <property type="match status" value="1"/>
</dbReference>
<sequence>MLHIILLILKIIGWILLAILGLAVLLICVALFVPFRYRVKAVCEGDLDSLHANARFLWIFHLISGNVSYENKKLDWELRIAWKRIGQVQDEDEEKAPFENKEKVEEEQRTEKEEERDEEKTLAREIPKTLHNGKSDDKIGKREEKKSSFYQKIKYTICRIYDKIKQTIHKICSAIKSLLEKKDKLAEFIADEAHRSALGTVLTELRRLLGFLKPRKLKLWAHFGFEDPANTGYVLAAASMLSPFLGKHTNIQPDFEQEILEANLFASGKIRGIYFVISLWSLIWNKNVRITFRHIKNIKTWFSN</sequence>
<keyword evidence="2" id="KW-0812">Transmembrane</keyword>
<proteinExistence type="predicted"/>